<dbReference type="Gene3D" id="3.90.190.10">
    <property type="entry name" value="Protein tyrosine phosphatase superfamily"/>
    <property type="match status" value="2"/>
</dbReference>
<dbReference type="Pfam" id="PF00102">
    <property type="entry name" value="Y_phosphatase"/>
    <property type="match status" value="3"/>
</dbReference>
<dbReference type="OrthoDB" id="10253954at2759"/>
<dbReference type="PROSITE" id="PS50055">
    <property type="entry name" value="TYR_PHOSPHATASE_PTP"/>
    <property type="match status" value="2"/>
</dbReference>
<comment type="caution">
    <text evidence="4">The sequence shown here is derived from an EMBL/GenBank/DDBJ whole genome shotgun (WGS) entry which is preliminary data.</text>
</comment>
<dbReference type="AlphaFoldDB" id="A0A2J8AAB4"/>
<evidence type="ECO:0000313" key="4">
    <source>
        <dbReference type="EMBL" id="PNH09458.1"/>
    </source>
</evidence>
<dbReference type="InterPro" id="IPR050348">
    <property type="entry name" value="Protein-Tyr_Phosphatase"/>
</dbReference>
<dbReference type="InterPro" id="IPR000242">
    <property type="entry name" value="PTP_cat"/>
</dbReference>
<dbReference type="GO" id="GO:0004725">
    <property type="term" value="F:protein tyrosine phosphatase activity"/>
    <property type="evidence" value="ECO:0007669"/>
    <property type="project" value="InterPro"/>
</dbReference>
<name>A0A2J8AAB4_9CHLO</name>
<dbReference type="PROSITE" id="PS50056">
    <property type="entry name" value="TYR_PHOSPHATASE_2"/>
    <property type="match status" value="1"/>
</dbReference>
<evidence type="ECO:0000259" key="3">
    <source>
        <dbReference type="PROSITE" id="PS50056"/>
    </source>
</evidence>
<feature type="compositionally biased region" description="Low complexity" evidence="1">
    <location>
        <begin position="90"/>
        <end position="119"/>
    </location>
</feature>
<accession>A0A2J8AAB4</accession>
<evidence type="ECO:0000259" key="2">
    <source>
        <dbReference type="PROSITE" id="PS50055"/>
    </source>
</evidence>
<keyword evidence="4" id="KW-0675">Receptor</keyword>
<dbReference type="PANTHER" id="PTHR19134:SF449">
    <property type="entry name" value="TYROSINE-PROTEIN PHOSPHATASE 1"/>
    <property type="match status" value="1"/>
</dbReference>
<dbReference type="PROSITE" id="PS00383">
    <property type="entry name" value="TYR_PHOSPHATASE_1"/>
    <property type="match status" value="1"/>
</dbReference>
<evidence type="ECO:0000313" key="5">
    <source>
        <dbReference type="Proteomes" id="UP000236333"/>
    </source>
</evidence>
<feature type="domain" description="Tyrosine-protein phosphatase" evidence="2">
    <location>
        <begin position="461"/>
        <end position="586"/>
    </location>
</feature>
<gene>
    <name evidence="4" type="ORF">TSOC_003890</name>
</gene>
<protein>
    <submittedName>
        <fullName evidence="4">Receptor-type tyrosine-protein phosphatase epsilon</fullName>
    </submittedName>
</protein>
<organism evidence="4 5">
    <name type="scientific">Tetrabaena socialis</name>
    <dbReference type="NCBI Taxonomy" id="47790"/>
    <lineage>
        <taxon>Eukaryota</taxon>
        <taxon>Viridiplantae</taxon>
        <taxon>Chlorophyta</taxon>
        <taxon>core chlorophytes</taxon>
        <taxon>Chlorophyceae</taxon>
        <taxon>CS clade</taxon>
        <taxon>Chlamydomonadales</taxon>
        <taxon>Tetrabaenaceae</taxon>
        <taxon>Tetrabaena</taxon>
    </lineage>
</organism>
<dbReference type="PANTHER" id="PTHR19134">
    <property type="entry name" value="RECEPTOR-TYPE TYROSINE-PROTEIN PHOSPHATASE"/>
    <property type="match status" value="1"/>
</dbReference>
<dbReference type="InterPro" id="IPR029021">
    <property type="entry name" value="Prot-tyrosine_phosphatase-like"/>
</dbReference>
<dbReference type="CDD" id="cd00047">
    <property type="entry name" value="PTPc"/>
    <property type="match status" value="1"/>
</dbReference>
<dbReference type="InterPro" id="IPR016130">
    <property type="entry name" value="Tyr_Pase_AS"/>
</dbReference>
<dbReference type="SUPFAM" id="SSF52799">
    <property type="entry name" value="(Phosphotyrosine protein) phosphatases II"/>
    <property type="match status" value="2"/>
</dbReference>
<feature type="domain" description="Tyrosine-protein phosphatase" evidence="2">
    <location>
        <begin position="171"/>
        <end position="457"/>
    </location>
</feature>
<dbReference type="PRINTS" id="PR00700">
    <property type="entry name" value="PRTYPHPHTASE"/>
</dbReference>
<dbReference type="InterPro" id="IPR000387">
    <property type="entry name" value="Tyr_Pase_dom"/>
</dbReference>
<dbReference type="EMBL" id="PGGS01000089">
    <property type="protein sequence ID" value="PNH09458.1"/>
    <property type="molecule type" value="Genomic_DNA"/>
</dbReference>
<keyword evidence="5" id="KW-1185">Reference proteome</keyword>
<feature type="region of interest" description="Disordered" evidence="1">
    <location>
        <begin position="66"/>
        <end position="147"/>
    </location>
</feature>
<feature type="domain" description="Tyrosine specific protein phosphatases" evidence="3">
    <location>
        <begin position="360"/>
        <end position="448"/>
    </location>
</feature>
<dbReference type="Proteomes" id="UP000236333">
    <property type="component" value="Unassembled WGS sequence"/>
</dbReference>
<sequence>MFRRRKEAEGGAHREIMFWKAELDKVVHEKNGWVDKYMKSNEDGEMLRAELFLAQREVAAARAQLEAAQRPYDCRTRAAAGPGGGDDGSEAAGSAAGTHRAAQSFASGSASASATSSPAKGAVQQQQHKVPYGQAGPLPCSPGAGGADLEDQLATARPCAAAPPAAPPPYDYINASHIVLDEPQYGIHLSYIACQGPLAATVADFWRMVWAEHVGAVVMLTNTVERGVTKCAAYYPASPGARLALRVPGGGDGGGGGAAGGRAGAAGRGAPGAAGGWCGCDAAAAPTPAAAPCLEEVAVASRSSLHGGDLTHTRLTLLPCPPAPGGAPAAAGCAPPREVHHLRYNAWPDHGTPADAAAIRTLLDLLEPVRAAGAGVVVHCSAGIGRTGTFVAIDVLRRRLSHLAARACAPGAPAVGAAEVAAALDLPELVHVLRRQRSGMVQTVEQYAFCYQARLMDGRQLTDEFRTLLARDQAIRLPHTAAQVPANVPRNRYVNVLPYDHNRVLLQPCAAAPPAAPPPYDYINASHIVLDEPQYGIHLSYIACQGPLAATVADFWRMVWAEHVGAVVMLTNTVERGVTKCAAYYPASPGARLALRVPGGGDGGGGGAAGGRAGAAGRGAPGAAGGWCGCDAAAAPTPAAAPCLEEVAVASRSSLHGGDLTHTRLTLLPCPPAPGGAPAAAGCAPPRE</sequence>
<reference evidence="4 5" key="1">
    <citation type="journal article" date="2017" name="Mol. Biol. Evol.">
        <title>The 4-celled Tetrabaena socialis nuclear genome reveals the essential components for genetic control of cell number at the origin of multicellularity in the volvocine lineage.</title>
        <authorList>
            <person name="Featherston J."/>
            <person name="Arakaki Y."/>
            <person name="Hanschen E.R."/>
            <person name="Ferris P.J."/>
            <person name="Michod R.E."/>
            <person name="Olson B.J.S.C."/>
            <person name="Nozaki H."/>
            <person name="Durand P.M."/>
        </authorList>
    </citation>
    <scope>NUCLEOTIDE SEQUENCE [LARGE SCALE GENOMIC DNA]</scope>
    <source>
        <strain evidence="4 5">NIES-571</strain>
    </source>
</reference>
<feature type="non-terminal residue" evidence="4">
    <location>
        <position position="688"/>
    </location>
</feature>
<proteinExistence type="predicted"/>
<dbReference type="InterPro" id="IPR003595">
    <property type="entry name" value="Tyr_Pase_cat"/>
</dbReference>
<dbReference type="SMART" id="SM00404">
    <property type="entry name" value="PTPc_motif"/>
    <property type="match status" value="1"/>
</dbReference>
<evidence type="ECO:0000256" key="1">
    <source>
        <dbReference type="SAM" id="MobiDB-lite"/>
    </source>
</evidence>
<dbReference type="SMART" id="SM00194">
    <property type="entry name" value="PTPc"/>
    <property type="match status" value="2"/>
</dbReference>